<feature type="transmembrane region" description="Helical" evidence="2">
    <location>
        <begin position="254"/>
        <end position="277"/>
    </location>
</feature>
<feature type="transmembrane region" description="Helical" evidence="2">
    <location>
        <begin position="368"/>
        <end position="386"/>
    </location>
</feature>
<feature type="transmembrane region" description="Helical" evidence="2">
    <location>
        <begin position="458"/>
        <end position="478"/>
    </location>
</feature>
<feature type="transmembrane region" description="Helical" evidence="2">
    <location>
        <begin position="515"/>
        <end position="533"/>
    </location>
</feature>
<feature type="transmembrane region" description="Helical" evidence="2">
    <location>
        <begin position="540"/>
        <end position="557"/>
    </location>
</feature>
<feature type="compositionally biased region" description="Polar residues" evidence="1">
    <location>
        <begin position="39"/>
        <end position="62"/>
    </location>
</feature>
<evidence type="ECO:0000313" key="4">
    <source>
        <dbReference type="Proteomes" id="UP000185772"/>
    </source>
</evidence>
<dbReference type="PANTHER" id="PTHR48125:SF12">
    <property type="entry name" value="AT HOOK TRANSCRIPTION FACTOR FAMILY-RELATED"/>
    <property type="match status" value="1"/>
</dbReference>
<feature type="transmembrane region" description="Helical" evidence="2">
    <location>
        <begin position="754"/>
        <end position="774"/>
    </location>
</feature>
<feature type="transmembrane region" description="Helical" evidence="2">
    <location>
        <begin position="701"/>
        <end position="719"/>
    </location>
</feature>
<dbReference type="RefSeq" id="WP_070658931.1">
    <property type="nucleotide sequence ID" value="NZ_MSKM01000014.1"/>
</dbReference>
<evidence type="ECO:0000256" key="1">
    <source>
        <dbReference type="SAM" id="MobiDB-lite"/>
    </source>
</evidence>
<name>A0A1Q8W010_9ACTO</name>
<feature type="transmembrane region" description="Helical" evidence="2">
    <location>
        <begin position="563"/>
        <end position="583"/>
    </location>
</feature>
<evidence type="ECO:0000256" key="2">
    <source>
        <dbReference type="SAM" id="Phobius"/>
    </source>
</evidence>
<feature type="transmembrane region" description="Helical" evidence="2">
    <location>
        <begin position="490"/>
        <end position="509"/>
    </location>
</feature>
<accession>A0A1Q8W010</accession>
<feature type="transmembrane region" description="Helical" evidence="2">
    <location>
        <begin position="197"/>
        <end position="222"/>
    </location>
</feature>
<feature type="transmembrane region" description="Helical" evidence="2">
    <location>
        <begin position="607"/>
        <end position="627"/>
    </location>
</feature>
<feature type="transmembrane region" description="Helical" evidence="2">
    <location>
        <begin position="228"/>
        <end position="247"/>
    </location>
</feature>
<keyword evidence="2" id="KW-0472">Membrane</keyword>
<feature type="compositionally biased region" description="Polar residues" evidence="1">
    <location>
        <begin position="157"/>
        <end position="166"/>
    </location>
</feature>
<feature type="compositionally biased region" description="Polar residues" evidence="1">
    <location>
        <begin position="114"/>
        <end position="125"/>
    </location>
</feature>
<feature type="compositionally biased region" description="Low complexity" evidence="1">
    <location>
        <begin position="139"/>
        <end position="153"/>
    </location>
</feature>
<sequence length="874" mass="90952">MSIPPTVGPNVALVLQRLDLIERKIDWLAERVTWLTYSSAAPTQESSDSPATARSDSPSHPETTPPAIPPQTRAASEHSWQRPNEPPVQAPVNESLPEDRNARPATAPAADGPQASQTEAPQDQRFQPPAPVEPARSFAPQASPAPMQPAPVAGNAPHTQGTNQVGPTGIGQAGGAEAEAVPGWVQRAMREGNLGRYLLSGAAAVLVLSAGVSLLALVWGSIPNPVKILGLALIAVTMTASGARLGLRHPHHRVAAATITGTGGGLGFVAVVGAVLLGGMLRPEPALILMACWGIVLLAVSHMTRVLFTAVVSTIGALVTIGFAVSHVARQPQAALVTWLMVSIYVTVLALTCTVLSRNTGRMRSAAWYPVTSMVATATALIAAPIQPMLRVSTVGGTSISLILCVLLVSQTMHASTRLWSIGVKTSGWDWGLTAAVLMVGFINLLMGQMTLHLAHTVVVITYLLELLLLAAAALATLPGYCPDHWRRAMAIGHEAAFFPLALAGMVVIDAPRVHLFVVVAAMLCLLPAIMNARVEPAPILALLGTAPILVPAGTAYSRSDSWSLIISVVISALMVCVAEGLGDRVARSSPPQAPYAAPSRTQPRVLALRAALAAVAFNLTVLAPFLGSGLVEDSQGTWAALRMVPGLVTIALIALGAVSGGATPLRVLSGQCRGARYQVGPHGAALPDPSGRQTGAPAPSWIVSGMVAMLALATLSWADAASSSVWMLLLVAVALGLGASATWLLLPWRRSAEVCLSLAIGNSLLMWFAVMVATEVGPGSVLISVLVLLTGGACIVLGFGARLTILRHYGLTLVLLSVLKLAVMDVASQNSIIRVISLAAAGVVCFVLSLLYNRFAQEQRREHDQVPMGPGSI</sequence>
<dbReference type="PANTHER" id="PTHR48125">
    <property type="entry name" value="LP07818P1"/>
    <property type="match status" value="1"/>
</dbReference>
<keyword evidence="2" id="KW-0812">Transmembrane</keyword>
<feature type="transmembrane region" description="Helical" evidence="2">
    <location>
        <begin position="647"/>
        <end position="669"/>
    </location>
</feature>
<proteinExistence type="predicted"/>
<feature type="transmembrane region" description="Helical" evidence="2">
    <location>
        <begin position="780"/>
        <end position="802"/>
    </location>
</feature>
<feature type="transmembrane region" description="Helical" evidence="2">
    <location>
        <begin position="283"/>
        <end position="300"/>
    </location>
</feature>
<feature type="region of interest" description="Disordered" evidence="1">
    <location>
        <begin position="39"/>
        <end position="175"/>
    </location>
</feature>
<comment type="caution">
    <text evidence="3">The sequence shown here is derived from an EMBL/GenBank/DDBJ whole genome shotgun (WGS) entry which is preliminary data.</text>
</comment>
<dbReference type="Proteomes" id="UP000185772">
    <property type="component" value="Unassembled WGS sequence"/>
</dbReference>
<feature type="transmembrane region" description="Helical" evidence="2">
    <location>
        <begin position="431"/>
        <end position="452"/>
    </location>
</feature>
<feature type="transmembrane region" description="Helical" evidence="2">
    <location>
        <begin position="833"/>
        <end position="853"/>
    </location>
</feature>
<feature type="transmembrane region" description="Helical" evidence="2">
    <location>
        <begin position="335"/>
        <end position="356"/>
    </location>
</feature>
<evidence type="ECO:0000313" key="3">
    <source>
        <dbReference type="EMBL" id="OLO54219.1"/>
    </source>
</evidence>
<protein>
    <submittedName>
        <fullName evidence="3">DUF2339 domain-containing protein</fullName>
    </submittedName>
</protein>
<feature type="transmembrane region" description="Helical" evidence="2">
    <location>
        <begin position="392"/>
        <end position="410"/>
    </location>
</feature>
<feature type="transmembrane region" description="Helical" evidence="2">
    <location>
        <begin position="307"/>
        <end position="329"/>
    </location>
</feature>
<dbReference type="AlphaFoldDB" id="A0A1Q8W010"/>
<reference evidence="3 4" key="1">
    <citation type="submission" date="2016-12" db="EMBL/GenBank/DDBJ databases">
        <title>Genomic comparison of strains in the 'Actinomyces naeslundii' group.</title>
        <authorList>
            <person name="Mughal S.R."/>
            <person name="Do T."/>
            <person name="Gilbert S.C."/>
            <person name="Witherden E.A."/>
            <person name="Didelot X."/>
            <person name="Beighton D."/>
        </authorList>
    </citation>
    <scope>NUCLEOTIDE SEQUENCE [LARGE SCALE GENOMIC DNA]</scope>
    <source>
        <strain evidence="3 4">MMRCO6-1</strain>
    </source>
</reference>
<keyword evidence="2" id="KW-1133">Transmembrane helix</keyword>
<feature type="transmembrane region" description="Helical" evidence="2">
    <location>
        <begin position="809"/>
        <end position="827"/>
    </location>
</feature>
<gene>
    <name evidence="3" type="ORF">BKH27_04335</name>
</gene>
<organism evidence="3 4">
    <name type="scientific">Actinomyces oris</name>
    <dbReference type="NCBI Taxonomy" id="544580"/>
    <lineage>
        <taxon>Bacteria</taxon>
        <taxon>Bacillati</taxon>
        <taxon>Actinomycetota</taxon>
        <taxon>Actinomycetes</taxon>
        <taxon>Actinomycetales</taxon>
        <taxon>Actinomycetaceae</taxon>
        <taxon>Actinomyces</taxon>
    </lineage>
</organism>
<dbReference type="EMBL" id="MSKM01000014">
    <property type="protein sequence ID" value="OLO54219.1"/>
    <property type="molecule type" value="Genomic_DNA"/>
</dbReference>
<feature type="transmembrane region" description="Helical" evidence="2">
    <location>
        <begin position="725"/>
        <end position="747"/>
    </location>
</feature>